<reference evidence="2" key="1">
    <citation type="submission" date="2023-06" db="EMBL/GenBank/DDBJ databases">
        <title>Genome-scale phylogeny and comparative genomics of the fungal order Sordariales.</title>
        <authorList>
            <consortium name="Lawrence Berkeley National Laboratory"/>
            <person name="Hensen N."/>
            <person name="Bonometti L."/>
            <person name="Westerberg I."/>
            <person name="Brannstrom I.O."/>
            <person name="Guillou S."/>
            <person name="Cros-Aarteil S."/>
            <person name="Calhoun S."/>
            <person name="Haridas S."/>
            <person name="Kuo A."/>
            <person name="Mondo S."/>
            <person name="Pangilinan J."/>
            <person name="Riley R."/>
            <person name="Labutti K."/>
            <person name="Andreopoulos B."/>
            <person name="Lipzen A."/>
            <person name="Chen C."/>
            <person name="Yanf M."/>
            <person name="Daum C."/>
            <person name="Ng V."/>
            <person name="Clum A."/>
            <person name="Steindorff A."/>
            <person name="Ohm R."/>
            <person name="Martin F."/>
            <person name="Silar P."/>
            <person name="Natvig D."/>
            <person name="Lalanne C."/>
            <person name="Gautier V."/>
            <person name="Ament-Velasquez S.L."/>
            <person name="Kruys A."/>
            <person name="Hutchinson M.I."/>
            <person name="Powell A.J."/>
            <person name="Barry K."/>
            <person name="Miller A.N."/>
            <person name="Grigoriev I.V."/>
            <person name="Debuchy R."/>
            <person name="Gladieux P."/>
            <person name="Thoren M.H."/>
            <person name="Johannesson H."/>
        </authorList>
    </citation>
    <scope>NUCLEOTIDE SEQUENCE</scope>
    <source>
        <strain evidence="2">SMH4607-1</strain>
    </source>
</reference>
<keyword evidence="3" id="KW-1185">Reference proteome</keyword>
<protein>
    <submittedName>
        <fullName evidence="2">Uncharacterized protein</fullName>
    </submittedName>
</protein>
<comment type="caution">
    <text evidence="2">The sequence shown here is derived from an EMBL/GenBank/DDBJ whole genome shotgun (WGS) entry which is preliminary data.</text>
</comment>
<dbReference type="Gene3D" id="1.20.58.130">
    <property type="match status" value="1"/>
</dbReference>
<feature type="compositionally biased region" description="Polar residues" evidence="1">
    <location>
        <begin position="273"/>
        <end position="283"/>
    </location>
</feature>
<organism evidence="2 3">
    <name type="scientific">Lasiosphaeris hirsuta</name>
    <dbReference type="NCBI Taxonomy" id="260670"/>
    <lineage>
        <taxon>Eukaryota</taxon>
        <taxon>Fungi</taxon>
        <taxon>Dikarya</taxon>
        <taxon>Ascomycota</taxon>
        <taxon>Pezizomycotina</taxon>
        <taxon>Sordariomycetes</taxon>
        <taxon>Sordariomycetidae</taxon>
        <taxon>Sordariales</taxon>
        <taxon>Lasiosphaeriaceae</taxon>
        <taxon>Lasiosphaeris</taxon>
    </lineage>
</organism>
<evidence type="ECO:0000313" key="3">
    <source>
        <dbReference type="Proteomes" id="UP001172102"/>
    </source>
</evidence>
<gene>
    <name evidence="2" type="ORF">B0H67DRAFT_604807</name>
</gene>
<name>A0AA40B8K2_9PEZI</name>
<sequence length="283" mass="31197">MSSDVATKAFVRSEIASVRAEIASVKSDLASFKAETKAEFRDVKATISEMQVTMRQSDVRARNSRLKNPTARIRAIPIFIHGHGAKDPDPSFFPKYADQLYNLRKPQTARDYQMLTDLSKFYDIWDEAADTSQSGEEEEKIDPERAVELLEEILGLEEDRFIAFRAKAQQLADQGPLAGEKRDRLVTSSSTGEPQPQRRKLQTAEQGSPTVPFSQTPSRAPPRAQITSDGTPAVPSGGSPTVPFTETPTRVNPERLLITLTMAAPPPRPRSTIPDSQAETASS</sequence>
<dbReference type="EMBL" id="JAUKUA010000001">
    <property type="protein sequence ID" value="KAK0729587.1"/>
    <property type="molecule type" value="Genomic_DNA"/>
</dbReference>
<dbReference type="AlphaFoldDB" id="A0AA40B8K2"/>
<evidence type="ECO:0000256" key="1">
    <source>
        <dbReference type="SAM" id="MobiDB-lite"/>
    </source>
</evidence>
<evidence type="ECO:0000313" key="2">
    <source>
        <dbReference type="EMBL" id="KAK0729587.1"/>
    </source>
</evidence>
<feature type="region of interest" description="Disordered" evidence="1">
    <location>
        <begin position="172"/>
        <end position="283"/>
    </location>
</feature>
<dbReference type="Proteomes" id="UP001172102">
    <property type="component" value="Unassembled WGS sequence"/>
</dbReference>
<feature type="compositionally biased region" description="Polar residues" evidence="1">
    <location>
        <begin position="203"/>
        <end position="218"/>
    </location>
</feature>
<proteinExistence type="predicted"/>
<accession>A0AA40B8K2</accession>
<feature type="compositionally biased region" description="Polar residues" evidence="1">
    <location>
        <begin position="238"/>
        <end position="250"/>
    </location>
</feature>